<dbReference type="GO" id="GO:0000976">
    <property type="term" value="F:transcription cis-regulatory region binding"/>
    <property type="evidence" value="ECO:0007669"/>
    <property type="project" value="TreeGrafter"/>
</dbReference>
<dbReference type="Gene3D" id="6.10.250.690">
    <property type="match status" value="1"/>
</dbReference>
<dbReference type="GO" id="GO:0005829">
    <property type="term" value="C:cytosol"/>
    <property type="evidence" value="ECO:0007669"/>
    <property type="project" value="TreeGrafter"/>
</dbReference>
<dbReference type="Pfam" id="PF00486">
    <property type="entry name" value="Trans_reg_C"/>
    <property type="match status" value="1"/>
</dbReference>
<organism evidence="10 11">
    <name type="scientific">Leuconostoc fallax</name>
    <dbReference type="NCBI Taxonomy" id="1251"/>
    <lineage>
        <taxon>Bacteria</taxon>
        <taxon>Bacillati</taxon>
        <taxon>Bacillota</taxon>
        <taxon>Bacilli</taxon>
        <taxon>Lactobacillales</taxon>
        <taxon>Lactobacillaceae</taxon>
        <taxon>Leuconostoc</taxon>
    </lineage>
</organism>
<dbReference type="InterPro" id="IPR039420">
    <property type="entry name" value="WalR-like"/>
</dbReference>
<dbReference type="AlphaFoldDB" id="A0A4R5N6U0"/>
<evidence type="ECO:0000256" key="4">
    <source>
        <dbReference type="ARBA" id="ARBA00023125"/>
    </source>
</evidence>
<proteinExistence type="predicted"/>
<dbReference type="PANTHER" id="PTHR48111:SF43">
    <property type="entry name" value="STAGE 0 SPORULATION PROTEIN A HOMOLOG"/>
    <property type="match status" value="1"/>
</dbReference>
<feature type="modified residue" description="4-aspartylphosphate" evidence="6">
    <location>
        <position position="52"/>
    </location>
</feature>
<feature type="DNA-binding region" description="OmpR/PhoB-type" evidence="7">
    <location>
        <begin position="126"/>
        <end position="224"/>
    </location>
</feature>
<dbReference type="CDD" id="cd00383">
    <property type="entry name" value="trans_reg_C"/>
    <property type="match status" value="1"/>
</dbReference>
<feature type="domain" description="OmpR/PhoB-type" evidence="9">
    <location>
        <begin position="126"/>
        <end position="224"/>
    </location>
</feature>
<evidence type="ECO:0000259" key="8">
    <source>
        <dbReference type="PROSITE" id="PS50110"/>
    </source>
</evidence>
<protein>
    <recommendedName>
        <fullName evidence="12">Response regulatory domain-containing protein</fullName>
    </recommendedName>
</protein>
<evidence type="ECO:0000256" key="2">
    <source>
        <dbReference type="ARBA" id="ARBA00023012"/>
    </source>
</evidence>
<keyword evidence="3" id="KW-0805">Transcription regulation</keyword>
<evidence type="ECO:0008006" key="12">
    <source>
        <dbReference type="Google" id="ProtNLM"/>
    </source>
</evidence>
<dbReference type="STRING" id="907931.GCA_000165675_01621"/>
<dbReference type="SMART" id="SM00448">
    <property type="entry name" value="REC"/>
    <property type="match status" value="1"/>
</dbReference>
<dbReference type="InterPro" id="IPR001789">
    <property type="entry name" value="Sig_transdc_resp-reg_receiver"/>
</dbReference>
<evidence type="ECO:0000256" key="5">
    <source>
        <dbReference type="ARBA" id="ARBA00023163"/>
    </source>
</evidence>
<evidence type="ECO:0000313" key="10">
    <source>
        <dbReference type="EMBL" id="TDG67521.1"/>
    </source>
</evidence>
<feature type="domain" description="Response regulatory" evidence="8">
    <location>
        <begin position="3"/>
        <end position="116"/>
    </location>
</feature>
<evidence type="ECO:0000256" key="6">
    <source>
        <dbReference type="PROSITE-ProRule" id="PRU00169"/>
    </source>
</evidence>
<evidence type="ECO:0000259" key="9">
    <source>
        <dbReference type="PROSITE" id="PS51755"/>
    </source>
</evidence>
<dbReference type="InterPro" id="IPR016032">
    <property type="entry name" value="Sig_transdc_resp-reg_C-effctor"/>
</dbReference>
<dbReference type="SUPFAM" id="SSF52172">
    <property type="entry name" value="CheY-like"/>
    <property type="match status" value="1"/>
</dbReference>
<dbReference type="InterPro" id="IPR001867">
    <property type="entry name" value="OmpR/PhoB-type_DNA-bd"/>
</dbReference>
<keyword evidence="4 7" id="KW-0238">DNA-binding</keyword>
<dbReference type="InterPro" id="IPR036388">
    <property type="entry name" value="WH-like_DNA-bd_sf"/>
</dbReference>
<dbReference type="Proteomes" id="UP000295681">
    <property type="component" value="Unassembled WGS sequence"/>
</dbReference>
<keyword evidence="2" id="KW-0902">Two-component regulatory system</keyword>
<reference evidence="10 11" key="1">
    <citation type="journal article" date="2019" name="Appl. Microbiol. Biotechnol.">
        <title>Uncovering carbohydrate metabolism through a genotype-phenotype association study of 56 lactic acid bacteria genomes.</title>
        <authorList>
            <person name="Buron-Moles G."/>
            <person name="Chailyan A."/>
            <person name="Dolejs I."/>
            <person name="Forster J."/>
            <person name="Miks M.H."/>
        </authorList>
    </citation>
    <scope>NUCLEOTIDE SEQUENCE [LARGE SCALE GENOMIC DNA]</scope>
    <source>
        <strain evidence="10 11">ATCC 700006</strain>
    </source>
</reference>
<sequence>MIKIMIVEDDKDLLLALSQGLSKWQYDIIQVQDWQHVAQECWQATPALILMDINLPTYDGFYWTECIRTKSKVPIIFISASAMDPNLVIAIKTGADDYIVKPFSMNVLLAKMQALLRRTVDYSTIPQGIQFGDYQLNAMTNILGNASQQVKLTATESMILKLLIINMPQTVSKQQLLELIWQNGAFIDQNILMVNMSRLRDKLAQLGLRENIVTERGKGYRLVNDI</sequence>
<dbReference type="PANTHER" id="PTHR48111">
    <property type="entry name" value="REGULATOR OF RPOS"/>
    <property type="match status" value="1"/>
</dbReference>
<evidence type="ECO:0000256" key="7">
    <source>
        <dbReference type="PROSITE-ProRule" id="PRU01091"/>
    </source>
</evidence>
<dbReference type="EMBL" id="PUFI01000015">
    <property type="protein sequence ID" value="TDG67521.1"/>
    <property type="molecule type" value="Genomic_DNA"/>
</dbReference>
<keyword evidence="11" id="KW-1185">Reference proteome</keyword>
<dbReference type="PROSITE" id="PS51755">
    <property type="entry name" value="OMPR_PHOB"/>
    <property type="match status" value="1"/>
</dbReference>
<name>A0A4R5N6U0_9LACO</name>
<dbReference type="PROSITE" id="PS50110">
    <property type="entry name" value="RESPONSE_REGULATORY"/>
    <property type="match status" value="1"/>
</dbReference>
<gene>
    <name evidence="10" type="ORF">C5L23_001320</name>
</gene>
<dbReference type="SMART" id="SM00862">
    <property type="entry name" value="Trans_reg_C"/>
    <property type="match status" value="1"/>
</dbReference>
<keyword evidence="1 6" id="KW-0597">Phosphoprotein</keyword>
<dbReference type="SUPFAM" id="SSF46894">
    <property type="entry name" value="C-terminal effector domain of the bipartite response regulators"/>
    <property type="match status" value="1"/>
</dbReference>
<dbReference type="InterPro" id="IPR011006">
    <property type="entry name" value="CheY-like_superfamily"/>
</dbReference>
<evidence type="ECO:0000313" key="11">
    <source>
        <dbReference type="Proteomes" id="UP000295681"/>
    </source>
</evidence>
<dbReference type="Gene3D" id="1.10.10.10">
    <property type="entry name" value="Winged helix-like DNA-binding domain superfamily/Winged helix DNA-binding domain"/>
    <property type="match status" value="1"/>
</dbReference>
<dbReference type="GO" id="GO:0032993">
    <property type="term" value="C:protein-DNA complex"/>
    <property type="evidence" value="ECO:0007669"/>
    <property type="project" value="TreeGrafter"/>
</dbReference>
<evidence type="ECO:0000256" key="3">
    <source>
        <dbReference type="ARBA" id="ARBA00023015"/>
    </source>
</evidence>
<dbReference type="GO" id="GO:0006355">
    <property type="term" value="P:regulation of DNA-templated transcription"/>
    <property type="evidence" value="ECO:0007669"/>
    <property type="project" value="InterPro"/>
</dbReference>
<comment type="caution">
    <text evidence="10">The sequence shown here is derived from an EMBL/GenBank/DDBJ whole genome shotgun (WGS) entry which is preliminary data.</text>
</comment>
<keyword evidence="5" id="KW-0804">Transcription</keyword>
<evidence type="ECO:0000256" key="1">
    <source>
        <dbReference type="ARBA" id="ARBA00022553"/>
    </source>
</evidence>
<accession>A0A4R5N6U0</accession>
<dbReference type="GO" id="GO:0000156">
    <property type="term" value="F:phosphorelay response regulator activity"/>
    <property type="evidence" value="ECO:0007669"/>
    <property type="project" value="TreeGrafter"/>
</dbReference>
<dbReference type="Pfam" id="PF00072">
    <property type="entry name" value="Response_reg"/>
    <property type="match status" value="1"/>
</dbReference>
<dbReference type="Gene3D" id="3.40.50.2300">
    <property type="match status" value="1"/>
</dbReference>